<accession>A0A7X1E762</accession>
<name>A0A7X1E762_9BACT</name>
<keyword evidence="2" id="KW-1185">Reference proteome</keyword>
<organism evidence="1 2">
    <name type="scientific">Pelagicoccus albus</name>
    <dbReference type="NCBI Taxonomy" id="415222"/>
    <lineage>
        <taxon>Bacteria</taxon>
        <taxon>Pseudomonadati</taxon>
        <taxon>Verrucomicrobiota</taxon>
        <taxon>Opitutia</taxon>
        <taxon>Puniceicoccales</taxon>
        <taxon>Pelagicoccaceae</taxon>
        <taxon>Pelagicoccus</taxon>
    </lineage>
</organism>
<gene>
    <name evidence="1" type="ORF">H5P27_05050</name>
</gene>
<dbReference type="AlphaFoldDB" id="A0A7X1E762"/>
<proteinExistence type="predicted"/>
<reference evidence="1 2" key="1">
    <citation type="submission" date="2020-07" db="EMBL/GenBank/DDBJ databases">
        <authorList>
            <person name="Feng X."/>
        </authorList>
    </citation>
    <scope>NUCLEOTIDE SEQUENCE [LARGE SCALE GENOMIC DNA]</scope>
    <source>
        <strain evidence="1 2">JCM23202</strain>
    </source>
</reference>
<sequence>MAWRIDKYVVRGLIQNIVPGRVVGTVWLKGLNQPIELNLRGNCYRDLAGARLEFKNPDPVEGDYSGFDIFQEGTVGDMTASKKVKIINDSEPTLSDSEEGPVYSLSNCLYLEWFSESNGRVLIESVDFSWKVSLPKWSLSEAAEKEQQEANKQAMFKFMDELSRALNPAEQREAPSEEEMDEFQWEAYLQKTDARSDMLLELFEKYENDPQCEEIIAQAMGWEIESMDVTEEFIDDWDLDQRDDDRDPESEYIPNHPLITSMMDITSRLYYEAESRKLITEDGANPWNQLIWHAQMTVSKLIAALEEVAEGVPSEPGFVVATLKRSLHLLHLTIATIEACISLDPEEHRWTQEIRKELFSLREAVIDLMHNYRQS</sequence>
<evidence type="ECO:0000313" key="1">
    <source>
        <dbReference type="EMBL" id="MBC2605405.1"/>
    </source>
</evidence>
<protein>
    <submittedName>
        <fullName evidence="1">Uncharacterized protein</fullName>
    </submittedName>
</protein>
<dbReference type="EMBL" id="JACHVC010000006">
    <property type="protein sequence ID" value="MBC2605405.1"/>
    <property type="molecule type" value="Genomic_DNA"/>
</dbReference>
<dbReference type="Proteomes" id="UP000526501">
    <property type="component" value="Unassembled WGS sequence"/>
</dbReference>
<dbReference type="RefSeq" id="WP_185659284.1">
    <property type="nucleotide sequence ID" value="NZ_CAWPOO010000006.1"/>
</dbReference>
<evidence type="ECO:0000313" key="2">
    <source>
        <dbReference type="Proteomes" id="UP000526501"/>
    </source>
</evidence>
<comment type="caution">
    <text evidence="1">The sequence shown here is derived from an EMBL/GenBank/DDBJ whole genome shotgun (WGS) entry which is preliminary data.</text>
</comment>